<accession>A0ABS3M0M0</accession>
<dbReference type="Proteomes" id="UP000664771">
    <property type="component" value="Unassembled WGS sequence"/>
</dbReference>
<feature type="compositionally biased region" description="Low complexity" evidence="1">
    <location>
        <begin position="80"/>
        <end position="100"/>
    </location>
</feature>
<protein>
    <submittedName>
        <fullName evidence="2">Uncharacterized protein</fullName>
    </submittedName>
</protein>
<reference evidence="2 3" key="1">
    <citation type="submission" date="2021-03" db="EMBL/GenBank/DDBJ databases">
        <title>The complete genome sequence of Acetobacter sacchari TBRC 11175.</title>
        <authorList>
            <person name="Charoenyingcharoen P."/>
            <person name="Yukphan P."/>
        </authorList>
    </citation>
    <scope>NUCLEOTIDE SEQUENCE [LARGE SCALE GENOMIC DNA]</scope>
    <source>
        <strain evidence="2 3">TBRC 11175</strain>
    </source>
</reference>
<name>A0ABS3M0M0_9PROT</name>
<dbReference type="EMBL" id="JAFVMF010000028">
    <property type="protein sequence ID" value="MBO1361684.1"/>
    <property type="molecule type" value="Genomic_DNA"/>
</dbReference>
<organism evidence="2 3">
    <name type="scientific">Acetobacter sacchari</name>
    <dbReference type="NCBI Taxonomy" id="2661687"/>
    <lineage>
        <taxon>Bacteria</taxon>
        <taxon>Pseudomonadati</taxon>
        <taxon>Pseudomonadota</taxon>
        <taxon>Alphaproteobacteria</taxon>
        <taxon>Acetobacterales</taxon>
        <taxon>Acetobacteraceae</taxon>
        <taxon>Acetobacter</taxon>
    </lineage>
</organism>
<comment type="caution">
    <text evidence="2">The sequence shown here is derived from an EMBL/GenBank/DDBJ whole genome shotgun (WGS) entry which is preliminary data.</text>
</comment>
<sequence length="131" mass="13745">MDMQIIDQTYSQLQAQAQQSAQALQTLAGKLQAAAARGDSQAREWGLDLKEIALSFQAEQQQVVALLQSLHTAASQEVTQQAPAGYAPQPQAPAPQQSGSFLGNLLSSSFGQSIAAGAGFGIGDDLIKDIF</sequence>
<evidence type="ECO:0000313" key="2">
    <source>
        <dbReference type="EMBL" id="MBO1361684.1"/>
    </source>
</evidence>
<gene>
    <name evidence="2" type="ORF">J2D73_18025</name>
</gene>
<keyword evidence="3" id="KW-1185">Reference proteome</keyword>
<evidence type="ECO:0000256" key="1">
    <source>
        <dbReference type="SAM" id="MobiDB-lite"/>
    </source>
</evidence>
<dbReference type="RefSeq" id="WP_207883631.1">
    <property type="nucleotide sequence ID" value="NZ_JAFVMF010000028.1"/>
</dbReference>
<feature type="region of interest" description="Disordered" evidence="1">
    <location>
        <begin position="78"/>
        <end position="100"/>
    </location>
</feature>
<proteinExistence type="predicted"/>
<evidence type="ECO:0000313" key="3">
    <source>
        <dbReference type="Proteomes" id="UP000664771"/>
    </source>
</evidence>